<feature type="transmembrane region" description="Helical" evidence="1">
    <location>
        <begin position="93"/>
        <end position="116"/>
    </location>
</feature>
<sequence length="224" mass="22643">MSPPVPVSPARHPVAAAVLIAAAVLQLAAMAFHPVAHGDSAAERVASIAAQAPLSAHVHGLLILLVLAAWLALAQYSGPRAQRPLVRCAGRLYGLGVAAMSGAALVNGFAAGHFAARALRASETVQAAAPAVLLFAAALNQALAGFGTLLLSCGIAAWSLDLWRAPDGLARLVSVYGMAAATACAIAYLGGLRLDVAGMGAVLLAQALWYVLLGVLLLRAPALR</sequence>
<feature type="transmembrane region" description="Helical" evidence="1">
    <location>
        <begin position="196"/>
        <end position="218"/>
    </location>
</feature>
<protein>
    <recommendedName>
        <fullName evidence="4">DUF4386 family protein</fullName>
    </recommendedName>
</protein>
<dbReference type="RefSeq" id="WP_255913616.1">
    <property type="nucleotide sequence ID" value="NZ_JANFQO010000006.1"/>
</dbReference>
<organism evidence="2 3">
    <name type="scientific">Tahibacter harae</name>
    <dbReference type="NCBI Taxonomy" id="2963937"/>
    <lineage>
        <taxon>Bacteria</taxon>
        <taxon>Pseudomonadati</taxon>
        <taxon>Pseudomonadota</taxon>
        <taxon>Gammaproteobacteria</taxon>
        <taxon>Lysobacterales</taxon>
        <taxon>Rhodanobacteraceae</taxon>
        <taxon>Tahibacter</taxon>
    </lineage>
</organism>
<feature type="transmembrane region" description="Helical" evidence="1">
    <location>
        <begin position="169"/>
        <end position="190"/>
    </location>
</feature>
<evidence type="ECO:0000256" key="1">
    <source>
        <dbReference type="SAM" id="Phobius"/>
    </source>
</evidence>
<feature type="transmembrane region" description="Helical" evidence="1">
    <location>
        <begin position="128"/>
        <end position="157"/>
    </location>
</feature>
<name>A0ABT1QQZ2_9GAMM</name>
<accession>A0ABT1QQZ2</accession>
<keyword evidence="1" id="KW-1133">Transmembrane helix</keyword>
<evidence type="ECO:0008006" key="4">
    <source>
        <dbReference type="Google" id="ProtNLM"/>
    </source>
</evidence>
<comment type="caution">
    <text evidence="2">The sequence shown here is derived from an EMBL/GenBank/DDBJ whole genome shotgun (WGS) entry which is preliminary data.</text>
</comment>
<gene>
    <name evidence="2" type="ORF">NM961_08360</name>
</gene>
<dbReference type="Proteomes" id="UP001165498">
    <property type="component" value="Unassembled WGS sequence"/>
</dbReference>
<reference evidence="2" key="1">
    <citation type="submission" date="2022-07" db="EMBL/GenBank/DDBJ databases">
        <title>Tahibacter sp., a new gammaproteobacterium isolated from the silt sample collected at pig farm.</title>
        <authorList>
            <person name="Chen H."/>
        </authorList>
    </citation>
    <scope>NUCLEOTIDE SEQUENCE</scope>
    <source>
        <strain evidence="2">P2K</strain>
    </source>
</reference>
<keyword evidence="1" id="KW-0812">Transmembrane</keyword>
<keyword evidence="3" id="KW-1185">Reference proteome</keyword>
<dbReference type="EMBL" id="JANFQO010000006">
    <property type="protein sequence ID" value="MCQ4164720.1"/>
    <property type="molecule type" value="Genomic_DNA"/>
</dbReference>
<evidence type="ECO:0000313" key="2">
    <source>
        <dbReference type="EMBL" id="MCQ4164720.1"/>
    </source>
</evidence>
<feature type="transmembrane region" description="Helical" evidence="1">
    <location>
        <begin position="54"/>
        <end position="73"/>
    </location>
</feature>
<keyword evidence="1" id="KW-0472">Membrane</keyword>
<proteinExistence type="predicted"/>
<evidence type="ECO:0000313" key="3">
    <source>
        <dbReference type="Proteomes" id="UP001165498"/>
    </source>
</evidence>